<keyword evidence="1 3" id="KW-0479">Metal-binding</keyword>
<evidence type="ECO:0000256" key="1">
    <source>
        <dbReference type="ARBA" id="ARBA00022723"/>
    </source>
</evidence>
<dbReference type="PANTHER" id="PTHR11347">
    <property type="entry name" value="CYCLIC NUCLEOTIDE PHOSPHODIESTERASE"/>
    <property type="match status" value="1"/>
</dbReference>
<dbReference type="PROSITE" id="PS51845">
    <property type="entry name" value="PDEASE_I_2"/>
    <property type="match status" value="1"/>
</dbReference>
<dbReference type="InterPro" id="IPR036971">
    <property type="entry name" value="PDEase_catalytic_dom_sf"/>
</dbReference>
<evidence type="ECO:0000256" key="4">
    <source>
        <dbReference type="SAM" id="MobiDB-lite"/>
    </source>
</evidence>
<evidence type="ECO:0000259" key="5">
    <source>
        <dbReference type="PROSITE" id="PS51845"/>
    </source>
</evidence>
<gene>
    <name evidence="6" type="ORF">GcM1_247011</name>
</gene>
<evidence type="ECO:0000256" key="2">
    <source>
        <dbReference type="ARBA" id="ARBA00022801"/>
    </source>
</evidence>
<feature type="region of interest" description="Disordered" evidence="4">
    <location>
        <begin position="775"/>
        <end position="843"/>
    </location>
</feature>
<protein>
    <recommendedName>
        <fullName evidence="3">Phosphodiesterase</fullName>
        <ecNumber evidence="3">3.1.4.-</ecNumber>
    </recommendedName>
</protein>
<evidence type="ECO:0000313" key="7">
    <source>
        <dbReference type="Proteomes" id="UP000285326"/>
    </source>
</evidence>
<sequence length="939" mass="105971">MDFRACNVIYVYRAANRDELVRQNSNPSAAVPNETSKSSIKEQRHELLEHNLEKLLQIFSEVYICSTGRSCVTKLFELNRGSAVDLVPTVVLIDIPKEDQPQNKPWNESRPCNPSSLATVQENHQNESLHDDSEMEDIYGLELLRQIVSDIEYRNLSNLTVPVAIIEAPNILLRNTRSKISVPLQPDYHKKVPGSSSASASAEKVQRSVSISYIDQTQLMKSLDTGAVDVITSPLSEDRLSSLLIHAYRAHHNALKEHRALVERRRNRKGSWLGVNNQKPYAYLREAMVSGLMDGICQIGDHNPLPNSLTVSIVPNRRETISAVLDSWDFSAHDFTDDELLYAALQMLQHILKMPELELWHLSTENLTVFLFASRSAYNAFVPYHNFRHVVDVLQACFVFLIRLGRIPPYSNSYSVFSSSSSSVLAESIRPNDALALLITAIGHDVGHPGVNNAFLTSLKAPLTQLYNDRSVLETFHCAAYSQILRRYWPTAFRSAEMRHLMINSILATDMGLHFDYMKRLAGFQQDIRSCDSTVMSKSWSGGERRVLACSLLIKCADISNVARKYDTASKWTIILTDEWARQASMEKDLGIPSALIAPPVREIIQLGESQIGFMETFALPLFQEVTNIMPDMSFCVRELQKNKSIWEDKIVEHRNIKKDEKIAGNDASSHLETINAEKSNEKISENLTIPSRYGTKKRPNLKPIDVSLSVANFHNLSPFSNVSNTNSSNISSSRRLSSPKSPLSNDGTGKKFFNFEEFELPILAGIENIDTSFEDSERHNSISSQSERNPPRKMSLNTIESEKERLSNGTEISGSIADDWTSQATLENPPRSPSTEGTSVTFDSENSDEFVQSHLLHQELSPILDRDTEKETDPFYDNIGTTEETDTCVKNLVVVQKVRVLKKKPSRFRLKFWKRNERKNSSASVLHNGKVYNKVETM</sequence>
<dbReference type="PROSITE" id="PS00126">
    <property type="entry name" value="PDEASE_I_1"/>
    <property type="match status" value="1"/>
</dbReference>
<dbReference type="InterPro" id="IPR003607">
    <property type="entry name" value="HD/PDEase_dom"/>
</dbReference>
<accession>A0A420ID97</accession>
<evidence type="ECO:0000256" key="3">
    <source>
        <dbReference type="RuleBase" id="RU363067"/>
    </source>
</evidence>
<reference evidence="6 7" key="1">
    <citation type="journal article" date="2018" name="BMC Genomics">
        <title>Comparative genome analyses reveal sequence features reflecting distinct modes of host-adaptation between dicot and monocot powdery mildew.</title>
        <authorList>
            <person name="Wu Y."/>
            <person name="Ma X."/>
            <person name="Pan Z."/>
            <person name="Kale S.D."/>
            <person name="Song Y."/>
            <person name="King H."/>
            <person name="Zhang Q."/>
            <person name="Presley C."/>
            <person name="Deng X."/>
            <person name="Wei C.I."/>
            <person name="Xiao S."/>
        </authorList>
    </citation>
    <scope>NUCLEOTIDE SEQUENCE [LARGE SCALE GENOMIC DNA]</scope>
    <source>
        <strain evidence="6">UMSG1</strain>
    </source>
</reference>
<feature type="region of interest" description="Disordered" evidence="4">
    <location>
        <begin position="722"/>
        <end position="749"/>
    </location>
</feature>
<dbReference type="EC" id="3.1.4.-" evidence="3"/>
<comment type="similarity">
    <text evidence="3">Belongs to the cyclic nucleotide phosphodiesterase family.</text>
</comment>
<evidence type="ECO:0000313" key="6">
    <source>
        <dbReference type="EMBL" id="RKF72515.1"/>
    </source>
</evidence>
<dbReference type="AlphaFoldDB" id="A0A420ID97"/>
<dbReference type="InterPro" id="IPR023174">
    <property type="entry name" value="PDEase_CS"/>
</dbReference>
<comment type="caution">
    <text evidence="6">The sequence shown here is derived from an EMBL/GenBank/DDBJ whole genome shotgun (WGS) entry which is preliminary data.</text>
</comment>
<dbReference type="GO" id="GO:0004114">
    <property type="term" value="F:3',5'-cyclic-nucleotide phosphodiesterase activity"/>
    <property type="evidence" value="ECO:0007669"/>
    <property type="project" value="InterPro"/>
</dbReference>
<proteinExistence type="inferred from homology"/>
<dbReference type="SUPFAM" id="SSF109604">
    <property type="entry name" value="HD-domain/PDEase-like"/>
    <property type="match status" value="1"/>
</dbReference>
<name>A0A420ID97_9PEZI</name>
<dbReference type="CDD" id="cd00077">
    <property type="entry name" value="HDc"/>
    <property type="match status" value="1"/>
</dbReference>
<dbReference type="Gene3D" id="1.10.1300.10">
    <property type="entry name" value="3'5'-cyclic nucleotide phosphodiesterase, catalytic domain"/>
    <property type="match status" value="1"/>
</dbReference>
<feature type="compositionally biased region" description="Low complexity" evidence="4">
    <location>
        <begin position="722"/>
        <end position="746"/>
    </location>
</feature>
<dbReference type="GO" id="GO:0046872">
    <property type="term" value="F:metal ion binding"/>
    <property type="evidence" value="ECO:0007669"/>
    <property type="project" value="UniProtKB-KW"/>
</dbReference>
<keyword evidence="2 3" id="KW-0378">Hydrolase</keyword>
<organism evidence="6 7">
    <name type="scientific">Golovinomyces cichoracearum</name>
    <dbReference type="NCBI Taxonomy" id="62708"/>
    <lineage>
        <taxon>Eukaryota</taxon>
        <taxon>Fungi</taxon>
        <taxon>Dikarya</taxon>
        <taxon>Ascomycota</taxon>
        <taxon>Pezizomycotina</taxon>
        <taxon>Leotiomycetes</taxon>
        <taxon>Erysiphales</taxon>
        <taxon>Erysiphaceae</taxon>
        <taxon>Golovinomyces</taxon>
    </lineage>
</organism>
<comment type="cofactor">
    <cofactor evidence="3">
        <name>a divalent metal cation</name>
        <dbReference type="ChEBI" id="CHEBI:60240"/>
    </cofactor>
    <text evidence="3">Binds 2 divalent metal cations per subunit. Site 1 may preferentially bind zinc ions, while site 2 has a preference for magnesium and/or manganese ions.</text>
</comment>
<feature type="compositionally biased region" description="Polar residues" evidence="4">
    <location>
        <begin position="834"/>
        <end position="843"/>
    </location>
</feature>
<feature type="domain" description="PDEase" evidence="5">
    <location>
        <begin position="302"/>
        <end position="654"/>
    </location>
</feature>
<dbReference type="Pfam" id="PF00233">
    <property type="entry name" value="PDEase_I"/>
    <property type="match status" value="1"/>
</dbReference>
<dbReference type="GO" id="GO:0007165">
    <property type="term" value="P:signal transduction"/>
    <property type="evidence" value="ECO:0007669"/>
    <property type="project" value="InterPro"/>
</dbReference>
<dbReference type="InterPro" id="IPR002073">
    <property type="entry name" value="PDEase_catalytic_dom"/>
</dbReference>
<dbReference type="Proteomes" id="UP000285326">
    <property type="component" value="Unassembled WGS sequence"/>
</dbReference>
<dbReference type="SMART" id="SM00471">
    <property type="entry name" value="HDc"/>
    <property type="match status" value="1"/>
</dbReference>
<dbReference type="EMBL" id="MCBS01024793">
    <property type="protein sequence ID" value="RKF72515.1"/>
    <property type="molecule type" value="Genomic_DNA"/>
</dbReference>